<comment type="caution">
    <text evidence="3">The sequence shown here is derived from an EMBL/GenBank/DDBJ whole genome shotgun (WGS) entry which is preliminary data.</text>
</comment>
<gene>
    <name evidence="3" type="ORF">A3B18_02710</name>
</gene>
<name>A0A1F5X2U4_9BACT</name>
<reference evidence="3 4" key="1">
    <citation type="journal article" date="2016" name="Nat. Commun.">
        <title>Thousands of microbial genomes shed light on interconnected biogeochemical processes in an aquifer system.</title>
        <authorList>
            <person name="Anantharaman K."/>
            <person name="Brown C.T."/>
            <person name="Hug L.A."/>
            <person name="Sharon I."/>
            <person name="Castelle C.J."/>
            <person name="Probst A.J."/>
            <person name="Thomas B.C."/>
            <person name="Singh A."/>
            <person name="Wilkins M.J."/>
            <person name="Karaoz U."/>
            <person name="Brodie E.L."/>
            <person name="Williams K.H."/>
            <person name="Hubbard S.S."/>
            <person name="Banfield J.F."/>
        </authorList>
    </citation>
    <scope>NUCLEOTIDE SEQUENCE [LARGE SCALE GENOMIC DNA]</scope>
</reference>
<feature type="transmembrane region" description="Helical" evidence="1">
    <location>
        <begin position="104"/>
        <end position="131"/>
    </location>
</feature>
<dbReference type="Pfam" id="PF00892">
    <property type="entry name" value="EamA"/>
    <property type="match status" value="2"/>
</dbReference>
<proteinExistence type="predicted"/>
<evidence type="ECO:0000313" key="3">
    <source>
        <dbReference type="EMBL" id="OGF82206.1"/>
    </source>
</evidence>
<feature type="domain" description="EamA" evidence="2">
    <location>
        <begin position="3"/>
        <end position="136"/>
    </location>
</feature>
<feature type="transmembrane region" description="Helical" evidence="1">
    <location>
        <begin position="181"/>
        <end position="200"/>
    </location>
</feature>
<feature type="transmembrane region" description="Helical" evidence="1">
    <location>
        <begin position="285"/>
        <end position="300"/>
    </location>
</feature>
<sequence length="301" mass="32391">MITWFLFALGSAVMQSTTNALSNQAVHLGQYSKITLSFITAATASIILFAVTFIFFGMPDLAEGFWRAALVTGILNMAIIPVGLKAFEVGEFSSVYSMSLTAPIFLLFTGWVFLGEVPPLLGMAGVILTVFGLWEISRAVPDGNTAKDYRKGNLLGLSVALMSSVSVNFDKLATLYSSRTFSYAVIIGFAALGYAAYLLFTKGTLFLKTGAPPPVVPDGWKRIFFNPILLLFFGGIAQSANGFFYNSALATGFASYTIAIKRVGVLLGVIWGWLFFREKNISKKLLGAGIAIAGVVLILFS</sequence>
<protein>
    <recommendedName>
        <fullName evidence="2">EamA domain-containing protein</fullName>
    </recommendedName>
</protein>
<evidence type="ECO:0000259" key="2">
    <source>
        <dbReference type="Pfam" id="PF00892"/>
    </source>
</evidence>
<accession>A0A1F5X2U4</accession>
<keyword evidence="1" id="KW-0812">Transmembrane</keyword>
<keyword evidence="1" id="KW-0472">Membrane</keyword>
<dbReference type="SUPFAM" id="SSF103481">
    <property type="entry name" value="Multidrug resistance efflux transporter EmrE"/>
    <property type="match status" value="2"/>
</dbReference>
<evidence type="ECO:0000313" key="4">
    <source>
        <dbReference type="Proteomes" id="UP000178684"/>
    </source>
</evidence>
<feature type="transmembrane region" description="Helical" evidence="1">
    <location>
        <begin position="253"/>
        <end position="276"/>
    </location>
</feature>
<dbReference type="GO" id="GO:0016020">
    <property type="term" value="C:membrane"/>
    <property type="evidence" value="ECO:0007669"/>
    <property type="project" value="InterPro"/>
</dbReference>
<evidence type="ECO:0000256" key="1">
    <source>
        <dbReference type="SAM" id="Phobius"/>
    </source>
</evidence>
<dbReference type="Gene3D" id="1.10.3730.20">
    <property type="match status" value="1"/>
</dbReference>
<dbReference type="Proteomes" id="UP000178684">
    <property type="component" value="Unassembled WGS sequence"/>
</dbReference>
<feature type="transmembrane region" description="Helical" evidence="1">
    <location>
        <begin position="228"/>
        <end position="247"/>
    </location>
</feature>
<feature type="domain" description="EamA" evidence="2">
    <location>
        <begin position="151"/>
        <end position="299"/>
    </location>
</feature>
<feature type="transmembrane region" description="Helical" evidence="1">
    <location>
        <begin position="65"/>
        <end position="84"/>
    </location>
</feature>
<dbReference type="AlphaFoldDB" id="A0A1F5X2U4"/>
<dbReference type="EMBL" id="MFIE01000027">
    <property type="protein sequence ID" value="OGF82206.1"/>
    <property type="molecule type" value="Genomic_DNA"/>
</dbReference>
<organism evidence="3 4">
    <name type="scientific">Candidatus Giovannonibacteria bacterium RIFCSPLOWO2_01_FULL_46_13</name>
    <dbReference type="NCBI Taxonomy" id="1798352"/>
    <lineage>
        <taxon>Bacteria</taxon>
        <taxon>Candidatus Giovannoniibacteriota</taxon>
    </lineage>
</organism>
<dbReference type="InterPro" id="IPR037185">
    <property type="entry name" value="EmrE-like"/>
</dbReference>
<keyword evidence="1" id="KW-1133">Transmembrane helix</keyword>
<feature type="transmembrane region" description="Helical" evidence="1">
    <location>
        <begin position="36"/>
        <end position="58"/>
    </location>
</feature>
<dbReference type="InterPro" id="IPR000620">
    <property type="entry name" value="EamA_dom"/>
</dbReference>